<organism evidence="3 4">
    <name type="scientific">Actinoallomurus oryzae</name>
    <dbReference type="NCBI Taxonomy" id="502180"/>
    <lineage>
        <taxon>Bacteria</taxon>
        <taxon>Bacillati</taxon>
        <taxon>Actinomycetota</taxon>
        <taxon>Actinomycetes</taxon>
        <taxon>Streptosporangiales</taxon>
        <taxon>Thermomonosporaceae</taxon>
        <taxon>Actinoallomurus</taxon>
    </lineage>
</organism>
<dbReference type="CDD" id="cd03443">
    <property type="entry name" value="PaaI_thioesterase"/>
    <property type="match status" value="1"/>
</dbReference>
<dbReference type="Proteomes" id="UP001500503">
    <property type="component" value="Unassembled WGS sequence"/>
</dbReference>
<comment type="caution">
    <text evidence="3">The sequence shown here is derived from an EMBL/GenBank/DDBJ whole genome shotgun (WGS) entry which is preliminary data.</text>
</comment>
<dbReference type="InterPro" id="IPR003736">
    <property type="entry name" value="PAAI_dom"/>
</dbReference>
<gene>
    <name evidence="3" type="primary">paaI</name>
    <name evidence="3" type="ORF">GCM10023191_034410</name>
</gene>
<dbReference type="Pfam" id="PF03061">
    <property type="entry name" value="4HBT"/>
    <property type="match status" value="1"/>
</dbReference>
<keyword evidence="1" id="KW-0378">Hydrolase</keyword>
<accession>A0ABP8Q1K7</accession>
<keyword evidence="4" id="KW-1185">Reference proteome</keyword>
<feature type="domain" description="Thioesterase" evidence="2">
    <location>
        <begin position="45"/>
        <end position="119"/>
    </location>
</feature>
<dbReference type="Gene3D" id="3.10.129.10">
    <property type="entry name" value="Hotdog Thioesterase"/>
    <property type="match status" value="1"/>
</dbReference>
<dbReference type="SUPFAM" id="SSF54637">
    <property type="entry name" value="Thioesterase/thiol ester dehydrase-isomerase"/>
    <property type="match status" value="1"/>
</dbReference>
<evidence type="ECO:0000259" key="2">
    <source>
        <dbReference type="Pfam" id="PF03061"/>
    </source>
</evidence>
<dbReference type="InterPro" id="IPR029069">
    <property type="entry name" value="HotDog_dom_sf"/>
</dbReference>
<evidence type="ECO:0000313" key="4">
    <source>
        <dbReference type="Proteomes" id="UP001500503"/>
    </source>
</evidence>
<sequence length="134" mass="14233">MARRCAEKMYAADRSSRHLGIEISDVAAGRARATMTVADTMVNGHGIAHGGYVFLLADTAFAFACNTYEIVTVAAAADVVFVAPARAGDVLVAEAVERVRFGRSGVYDVTVRRAGGEVIAEFRGNSRALRPETP</sequence>
<dbReference type="NCBIfam" id="TIGR02286">
    <property type="entry name" value="PaaD"/>
    <property type="match status" value="1"/>
</dbReference>
<dbReference type="InterPro" id="IPR011973">
    <property type="entry name" value="PaaD"/>
</dbReference>
<dbReference type="PANTHER" id="PTHR42856">
    <property type="entry name" value="ACYL-COENZYME A THIOESTERASE PAAI"/>
    <property type="match status" value="1"/>
</dbReference>
<evidence type="ECO:0000313" key="3">
    <source>
        <dbReference type="EMBL" id="GAA4494745.1"/>
    </source>
</evidence>
<proteinExistence type="predicted"/>
<dbReference type="InterPro" id="IPR006683">
    <property type="entry name" value="Thioestr_dom"/>
</dbReference>
<dbReference type="NCBIfam" id="TIGR00369">
    <property type="entry name" value="unchar_dom_1"/>
    <property type="match status" value="1"/>
</dbReference>
<dbReference type="EMBL" id="BAABHF010000019">
    <property type="protein sequence ID" value="GAA4494745.1"/>
    <property type="molecule type" value="Genomic_DNA"/>
</dbReference>
<protein>
    <submittedName>
        <fullName evidence="3">Hydroxyphenylacetyl-CoA thioesterase PaaI</fullName>
    </submittedName>
</protein>
<reference evidence="4" key="1">
    <citation type="journal article" date="2019" name="Int. J. Syst. Evol. Microbiol.">
        <title>The Global Catalogue of Microorganisms (GCM) 10K type strain sequencing project: providing services to taxonomists for standard genome sequencing and annotation.</title>
        <authorList>
            <consortium name="The Broad Institute Genomics Platform"/>
            <consortium name="The Broad Institute Genome Sequencing Center for Infectious Disease"/>
            <person name="Wu L."/>
            <person name="Ma J."/>
        </authorList>
    </citation>
    <scope>NUCLEOTIDE SEQUENCE [LARGE SCALE GENOMIC DNA]</scope>
    <source>
        <strain evidence="4">JCM 17933</strain>
    </source>
</reference>
<dbReference type="PANTHER" id="PTHR42856:SF1">
    <property type="entry name" value="ACYL-COENZYME A THIOESTERASE PAAI"/>
    <property type="match status" value="1"/>
</dbReference>
<evidence type="ECO:0000256" key="1">
    <source>
        <dbReference type="ARBA" id="ARBA00022801"/>
    </source>
</evidence>
<dbReference type="InterPro" id="IPR052723">
    <property type="entry name" value="Acyl-CoA_thioesterase_PaaI"/>
</dbReference>
<name>A0ABP8Q1K7_9ACTN</name>